<dbReference type="InterPro" id="IPR001965">
    <property type="entry name" value="Znf_PHD"/>
</dbReference>
<evidence type="ECO:0000256" key="5">
    <source>
        <dbReference type="RuleBase" id="RU369089"/>
    </source>
</evidence>
<evidence type="ECO:0000313" key="8">
    <source>
        <dbReference type="EMBL" id="KAF5810854.1"/>
    </source>
</evidence>
<protein>
    <recommendedName>
        <fullName evidence="5">PHD finger protein ALFIN-LIKE</fullName>
    </recommendedName>
</protein>
<dbReference type="SUPFAM" id="SSF57903">
    <property type="entry name" value="FYVE/PHD zinc finger"/>
    <property type="match status" value="1"/>
</dbReference>
<dbReference type="SMART" id="SM00249">
    <property type="entry name" value="PHD"/>
    <property type="match status" value="1"/>
</dbReference>
<dbReference type="PROSITE" id="PS50016">
    <property type="entry name" value="ZF_PHD_2"/>
    <property type="match status" value="1"/>
</dbReference>
<comment type="subunit">
    <text evidence="5">Interacts with H3K4me3 and to a lesser extent with H3K4me2.</text>
</comment>
<evidence type="ECO:0000256" key="3">
    <source>
        <dbReference type="ARBA" id="ARBA00022833"/>
    </source>
</evidence>
<dbReference type="PANTHER" id="PTHR12321:SF178">
    <property type="entry name" value="PHD FINGER PROTEIN ALFIN-LIKE"/>
    <property type="match status" value="1"/>
</dbReference>
<keyword evidence="5" id="KW-0539">Nucleus</keyword>
<reference evidence="8" key="1">
    <citation type="journal article" date="2017" name="Nature">
        <title>The sunflower genome provides insights into oil metabolism, flowering and Asterid evolution.</title>
        <authorList>
            <person name="Badouin H."/>
            <person name="Gouzy J."/>
            <person name="Grassa C.J."/>
            <person name="Murat F."/>
            <person name="Staton S.E."/>
            <person name="Cottret L."/>
            <person name="Lelandais-Briere C."/>
            <person name="Owens G.L."/>
            <person name="Carrere S."/>
            <person name="Mayjonade B."/>
            <person name="Legrand L."/>
            <person name="Gill N."/>
            <person name="Kane N.C."/>
            <person name="Bowers J.E."/>
            <person name="Hubner S."/>
            <person name="Bellec A."/>
            <person name="Berard A."/>
            <person name="Berges H."/>
            <person name="Blanchet N."/>
            <person name="Boniface M.C."/>
            <person name="Brunel D."/>
            <person name="Catrice O."/>
            <person name="Chaidir N."/>
            <person name="Claudel C."/>
            <person name="Donnadieu C."/>
            <person name="Faraut T."/>
            <person name="Fievet G."/>
            <person name="Helmstetter N."/>
            <person name="King M."/>
            <person name="Knapp S.J."/>
            <person name="Lai Z."/>
            <person name="Le Paslier M.C."/>
            <person name="Lippi Y."/>
            <person name="Lorenzon L."/>
            <person name="Mandel J.R."/>
            <person name="Marage G."/>
            <person name="Marchand G."/>
            <person name="Marquand E."/>
            <person name="Bret-Mestries E."/>
            <person name="Morien E."/>
            <person name="Nambeesan S."/>
            <person name="Nguyen T."/>
            <person name="Pegot-Espagnet P."/>
            <person name="Pouilly N."/>
            <person name="Raftis F."/>
            <person name="Sallet E."/>
            <person name="Schiex T."/>
            <person name="Thomas J."/>
            <person name="Vandecasteele C."/>
            <person name="Vares D."/>
            <person name="Vear F."/>
            <person name="Vautrin S."/>
            <person name="Crespi M."/>
            <person name="Mangin B."/>
            <person name="Burke J.M."/>
            <person name="Salse J."/>
            <person name="Munos S."/>
            <person name="Vincourt P."/>
            <person name="Rieseberg L.H."/>
            <person name="Langlade N.B."/>
        </authorList>
    </citation>
    <scope>NUCLEOTIDE SEQUENCE</scope>
    <source>
        <tissue evidence="8">Leaves</tissue>
    </source>
</reference>
<dbReference type="PANTHER" id="PTHR12321">
    <property type="entry name" value="CPG BINDING PROTEIN"/>
    <property type="match status" value="1"/>
</dbReference>
<dbReference type="AlphaFoldDB" id="A0A9K3J9B6"/>
<dbReference type="Gene3D" id="3.30.40.10">
    <property type="entry name" value="Zinc/RING finger domain, C3HC4 (zinc finger)"/>
    <property type="match status" value="1"/>
</dbReference>
<keyword evidence="5" id="KW-0805">Transcription regulation</keyword>
<dbReference type="InterPro" id="IPR013083">
    <property type="entry name" value="Znf_RING/FYVE/PHD"/>
</dbReference>
<comment type="subcellular location">
    <subcellularLocation>
        <location evidence="5">Nucleus</location>
    </subcellularLocation>
</comment>
<dbReference type="EMBL" id="MNCJ02000319">
    <property type="protein sequence ID" value="KAF5810854.1"/>
    <property type="molecule type" value="Genomic_DNA"/>
</dbReference>
<keyword evidence="2 4" id="KW-0863">Zinc-finger</keyword>
<accession>A0A9K3J9B6</accession>
<evidence type="ECO:0000259" key="7">
    <source>
        <dbReference type="PROSITE" id="PS50016"/>
    </source>
</evidence>
<organism evidence="8 9">
    <name type="scientific">Helianthus annuus</name>
    <name type="common">Common sunflower</name>
    <dbReference type="NCBI Taxonomy" id="4232"/>
    <lineage>
        <taxon>Eukaryota</taxon>
        <taxon>Viridiplantae</taxon>
        <taxon>Streptophyta</taxon>
        <taxon>Embryophyta</taxon>
        <taxon>Tracheophyta</taxon>
        <taxon>Spermatophyta</taxon>
        <taxon>Magnoliopsida</taxon>
        <taxon>eudicotyledons</taxon>
        <taxon>Gunneridae</taxon>
        <taxon>Pentapetalae</taxon>
        <taxon>asterids</taxon>
        <taxon>campanulids</taxon>
        <taxon>Asterales</taxon>
        <taxon>Asteraceae</taxon>
        <taxon>Asteroideae</taxon>
        <taxon>Heliantheae alliance</taxon>
        <taxon>Heliantheae</taxon>
        <taxon>Helianthus</taxon>
    </lineage>
</organism>
<keyword evidence="5" id="KW-0804">Transcription</keyword>
<reference evidence="8" key="2">
    <citation type="submission" date="2020-06" db="EMBL/GenBank/DDBJ databases">
        <title>Helianthus annuus Genome sequencing and assembly Release 2.</title>
        <authorList>
            <person name="Gouzy J."/>
            <person name="Langlade N."/>
            <person name="Munos S."/>
        </authorList>
    </citation>
    <scope>NUCLEOTIDE SEQUENCE</scope>
    <source>
        <tissue evidence="8">Leaves</tissue>
    </source>
</reference>
<evidence type="ECO:0000256" key="2">
    <source>
        <dbReference type="ARBA" id="ARBA00022771"/>
    </source>
</evidence>
<dbReference type="PROSITE" id="PS01359">
    <property type="entry name" value="ZF_PHD_1"/>
    <property type="match status" value="1"/>
</dbReference>
<dbReference type="GO" id="GO:0006355">
    <property type="term" value="P:regulation of DNA-templated transcription"/>
    <property type="evidence" value="ECO:0007669"/>
    <property type="project" value="UniProtKB-UniRule"/>
</dbReference>
<dbReference type="InterPro" id="IPR019786">
    <property type="entry name" value="Zinc_finger_PHD-type_CS"/>
</dbReference>
<dbReference type="GO" id="GO:0042393">
    <property type="term" value="F:histone binding"/>
    <property type="evidence" value="ECO:0007669"/>
    <property type="project" value="UniProtKB-UniRule"/>
</dbReference>
<dbReference type="InterPro" id="IPR011011">
    <property type="entry name" value="Znf_FYVE_PHD"/>
</dbReference>
<dbReference type="Pfam" id="PF00628">
    <property type="entry name" value="PHD"/>
    <property type="match status" value="1"/>
</dbReference>
<dbReference type="Proteomes" id="UP000215914">
    <property type="component" value="Unassembled WGS sequence"/>
</dbReference>
<dbReference type="GO" id="GO:0006325">
    <property type="term" value="P:chromatin organization"/>
    <property type="evidence" value="ECO:0007669"/>
    <property type="project" value="UniProtKB-UniRule"/>
</dbReference>
<dbReference type="GO" id="GO:0005634">
    <property type="term" value="C:nucleus"/>
    <property type="evidence" value="ECO:0007669"/>
    <property type="project" value="UniProtKB-SubCell"/>
</dbReference>
<comment type="domain">
    <text evidence="5">The PHD-type zinc finger mediates the binding to H3K4me3.</text>
</comment>
<evidence type="ECO:0000256" key="4">
    <source>
        <dbReference type="PROSITE-ProRule" id="PRU00146"/>
    </source>
</evidence>
<evidence type="ECO:0000256" key="6">
    <source>
        <dbReference type="SAM" id="MobiDB-lite"/>
    </source>
</evidence>
<feature type="region of interest" description="Disordered" evidence="6">
    <location>
        <begin position="59"/>
        <end position="85"/>
    </location>
</feature>
<keyword evidence="3 5" id="KW-0862">Zinc</keyword>
<evidence type="ECO:0000313" key="9">
    <source>
        <dbReference type="Proteomes" id="UP000215914"/>
    </source>
</evidence>
<keyword evidence="9" id="KW-1185">Reference proteome</keyword>
<dbReference type="InterPro" id="IPR019787">
    <property type="entry name" value="Znf_PHD-finger"/>
</dbReference>
<keyword evidence="1 5" id="KW-0479">Metal-binding</keyword>
<dbReference type="Gramene" id="mRNA:HanXRQr2_Chr04g0174571">
    <property type="protein sequence ID" value="mRNA:HanXRQr2_Chr04g0174571"/>
    <property type="gene ID" value="HanXRQr2_Chr04g0174571"/>
</dbReference>
<evidence type="ECO:0000256" key="1">
    <source>
        <dbReference type="ARBA" id="ARBA00022723"/>
    </source>
</evidence>
<sequence>MYKHAYCGSCGGAYQEDGEFRIMCEVCDLWYHGECVSVTNSMAEKIGKYKCPSCTLKRTNRGKSCEASGSKSGIPPNVSKHDLSS</sequence>
<keyword evidence="5" id="KW-0156">Chromatin regulator</keyword>
<name>A0A9K3J9B6_HELAN</name>
<proteinExistence type="inferred from homology"/>
<gene>
    <name evidence="8" type="ORF">HanXRQr2_Chr04g0174571</name>
</gene>
<comment type="similarity">
    <text evidence="5">Belongs to the Alfin family.</text>
</comment>
<comment type="function">
    <text evidence="5">Histone-binding component that specifically recognizes H3 tails trimethylated on 'Lys-4' (H3K4me3), which mark transcription start sites of virtually all active genes.</text>
</comment>
<dbReference type="InterPro" id="IPR045104">
    <property type="entry name" value="Alfin"/>
</dbReference>
<comment type="caution">
    <text evidence="8">The sequence shown here is derived from an EMBL/GenBank/DDBJ whole genome shotgun (WGS) entry which is preliminary data.</text>
</comment>
<feature type="domain" description="PHD-type" evidence="7">
    <location>
        <begin position="4"/>
        <end position="57"/>
    </location>
</feature>
<dbReference type="GO" id="GO:0008270">
    <property type="term" value="F:zinc ion binding"/>
    <property type="evidence" value="ECO:0007669"/>
    <property type="project" value="UniProtKB-KW"/>
</dbReference>